<dbReference type="NCBIfam" id="NF008528">
    <property type="entry name" value="PRK11463.1-2"/>
    <property type="match status" value="1"/>
</dbReference>
<dbReference type="EMBL" id="FOCO01000004">
    <property type="protein sequence ID" value="SEM88862.1"/>
    <property type="molecule type" value="Genomic_DNA"/>
</dbReference>
<dbReference type="PANTHER" id="PTHR35335">
    <property type="entry name" value="UPF0716 PROTEIN FXSA"/>
    <property type="match status" value="1"/>
</dbReference>
<dbReference type="Pfam" id="PF04186">
    <property type="entry name" value="FxsA"/>
    <property type="match status" value="1"/>
</dbReference>
<dbReference type="InterPro" id="IPR007313">
    <property type="entry name" value="FxsA"/>
</dbReference>
<dbReference type="OrthoDB" id="9792788at2"/>
<feature type="transmembrane region" description="Helical" evidence="1">
    <location>
        <begin position="67"/>
        <end position="86"/>
    </location>
</feature>
<evidence type="ECO:0000256" key="1">
    <source>
        <dbReference type="SAM" id="Phobius"/>
    </source>
</evidence>
<organism evidence="2 3">
    <name type="scientific">Pseudorhodobacter antarcticus</name>
    <dbReference type="NCBI Taxonomy" id="1077947"/>
    <lineage>
        <taxon>Bacteria</taxon>
        <taxon>Pseudomonadati</taxon>
        <taxon>Pseudomonadota</taxon>
        <taxon>Alphaproteobacteria</taxon>
        <taxon>Rhodobacterales</taxon>
        <taxon>Paracoccaceae</taxon>
        <taxon>Pseudorhodobacter</taxon>
    </lineage>
</organism>
<reference evidence="2 3" key="1">
    <citation type="submission" date="2016-10" db="EMBL/GenBank/DDBJ databases">
        <authorList>
            <person name="de Groot N.N."/>
        </authorList>
    </citation>
    <scope>NUCLEOTIDE SEQUENCE [LARGE SCALE GENOMIC DNA]</scope>
    <source>
        <strain evidence="2 3">CGMCC 1.10836</strain>
    </source>
</reference>
<gene>
    <name evidence="2" type="ORF">SAMN05216227_100421</name>
</gene>
<evidence type="ECO:0000313" key="2">
    <source>
        <dbReference type="EMBL" id="SEM88862.1"/>
    </source>
</evidence>
<name>A0A1H8C1J2_9RHOB</name>
<feature type="transmembrane region" description="Helical" evidence="1">
    <location>
        <begin position="28"/>
        <end position="47"/>
    </location>
</feature>
<keyword evidence="1" id="KW-0472">Membrane</keyword>
<accession>A0A1H8C1J2</accession>
<protein>
    <submittedName>
        <fullName evidence="2">UPF0716 protein FxsA</fullName>
    </submittedName>
</protein>
<dbReference type="AlphaFoldDB" id="A0A1H8C1J2"/>
<dbReference type="Proteomes" id="UP000183002">
    <property type="component" value="Unassembled WGS sequence"/>
</dbReference>
<keyword evidence="3" id="KW-1185">Reference proteome</keyword>
<dbReference type="RefSeq" id="WP_050518095.1">
    <property type="nucleotide sequence ID" value="NZ_FOCO01000004.1"/>
</dbReference>
<dbReference type="GO" id="GO:0016020">
    <property type="term" value="C:membrane"/>
    <property type="evidence" value="ECO:0007669"/>
    <property type="project" value="InterPro"/>
</dbReference>
<dbReference type="STRING" id="1077947.SAMN05216227_100421"/>
<dbReference type="PANTHER" id="PTHR35335:SF1">
    <property type="entry name" value="UPF0716 PROTEIN FXSA"/>
    <property type="match status" value="1"/>
</dbReference>
<evidence type="ECO:0000313" key="3">
    <source>
        <dbReference type="Proteomes" id="UP000183002"/>
    </source>
</evidence>
<sequence>MWLLLAFIAVPLIEIGLFIKVGGWLTLWPTLGIVLATGMIGMVLVRAQGLRVLAQLRQSMEQMRDPVSPLAHGAMIVFAGLLLLTPGFFTDAIGFLLLVPALRQLIIARIVARMVVVTPQRRDDVIEGAFSEVVRDAGPKKPPSGWTKH</sequence>
<keyword evidence="1" id="KW-0812">Transmembrane</keyword>
<feature type="transmembrane region" description="Helical" evidence="1">
    <location>
        <begin position="92"/>
        <end position="112"/>
    </location>
</feature>
<keyword evidence="1" id="KW-1133">Transmembrane helix</keyword>
<proteinExistence type="predicted"/>